<sequence>MTEGKPESFWMSGRGMVALGAVAILGYFLVMEHRAHLVAWLPYLMLLLCPLMHLFMHHGHGHGSSQGGDTKHRDDK</sequence>
<evidence type="ECO:0000313" key="2">
    <source>
        <dbReference type="EMBL" id="GGB92559.1"/>
    </source>
</evidence>
<keyword evidence="1" id="KW-1133">Transmembrane helix</keyword>
<proteinExistence type="predicted"/>
<protein>
    <recommendedName>
        <fullName evidence="4">DUF2933 domain-containing protein</fullName>
    </recommendedName>
</protein>
<evidence type="ECO:0008006" key="4">
    <source>
        <dbReference type="Google" id="ProtNLM"/>
    </source>
</evidence>
<keyword evidence="3" id="KW-1185">Reference proteome</keyword>
<reference evidence="3" key="1">
    <citation type="journal article" date="2019" name="Int. J. Syst. Evol. Microbiol.">
        <title>The Global Catalogue of Microorganisms (GCM) 10K type strain sequencing project: providing services to taxonomists for standard genome sequencing and annotation.</title>
        <authorList>
            <consortium name="The Broad Institute Genomics Platform"/>
            <consortium name="The Broad Institute Genome Sequencing Center for Infectious Disease"/>
            <person name="Wu L."/>
            <person name="Ma J."/>
        </authorList>
    </citation>
    <scope>NUCLEOTIDE SEQUENCE [LARGE SCALE GENOMIC DNA]</scope>
    <source>
        <strain evidence="3">CGMCC 1.15341</strain>
    </source>
</reference>
<feature type="transmembrane region" description="Helical" evidence="1">
    <location>
        <begin position="12"/>
        <end position="30"/>
    </location>
</feature>
<feature type="transmembrane region" description="Helical" evidence="1">
    <location>
        <begin position="37"/>
        <end position="56"/>
    </location>
</feature>
<dbReference type="EMBL" id="BMIJ01000003">
    <property type="protein sequence ID" value="GGB92559.1"/>
    <property type="molecule type" value="Genomic_DNA"/>
</dbReference>
<keyword evidence="1" id="KW-0812">Transmembrane</keyword>
<evidence type="ECO:0000313" key="3">
    <source>
        <dbReference type="Proteomes" id="UP000629025"/>
    </source>
</evidence>
<dbReference type="RefSeq" id="WP_373286479.1">
    <property type="nucleotide sequence ID" value="NZ_BMIJ01000003.1"/>
</dbReference>
<dbReference type="Proteomes" id="UP000629025">
    <property type="component" value="Unassembled WGS sequence"/>
</dbReference>
<evidence type="ECO:0000256" key="1">
    <source>
        <dbReference type="SAM" id="Phobius"/>
    </source>
</evidence>
<keyword evidence="1" id="KW-0472">Membrane</keyword>
<dbReference type="InterPro" id="IPR021682">
    <property type="entry name" value="DUF2933"/>
</dbReference>
<dbReference type="Pfam" id="PF11666">
    <property type="entry name" value="DUF2933"/>
    <property type="match status" value="1"/>
</dbReference>
<organism evidence="2 3">
    <name type="scientific">Marinobacterium zhoushanense</name>
    <dbReference type="NCBI Taxonomy" id="1679163"/>
    <lineage>
        <taxon>Bacteria</taxon>
        <taxon>Pseudomonadati</taxon>
        <taxon>Pseudomonadota</taxon>
        <taxon>Gammaproteobacteria</taxon>
        <taxon>Oceanospirillales</taxon>
        <taxon>Oceanospirillaceae</taxon>
        <taxon>Marinobacterium</taxon>
    </lineage>
</organism>
<accession>A0ABQ1KCU0</accession>
<name>A0ABQ1KCU0_9GAMM</name>
<comment type="caution">
    <text evidence="2">The sequence shown here is derived from an EMBL/GenBank/DDBJ whole genome shotgun (WGS) entry which is preliminary data.</text>
</comment>
<gene>
    <name evidence="2" type="ORF">GCM10011352_18270</name>
</gene>